<reference evidence="1 2" key="1">
    <citation type="submission" date="2019-01" db="EMBL/GenBank/DDBJ databases">
        <title>Draft genome sequences of three monokaryotic isolates of the white-rot basidiomycete fungus Dichomitus squalens.</title>
        <authorList>
            <consortium name="DOE Joint Genome Institute"/>
            <person name="Lopez S.C."/>
            <person name="Andreopoulos B."/>
            <person name="Pangilinan J."/>
            <person name="Lipzen A."/>
            <person name="Riley R."/>
            <person name="Ahrendt S."/>
            <person name="Ng V."/>
            <person name="Barry K."/>
            <person name="Daum C."/>
            <person name="Grigoriev I.V."/>
            <person name="Hilden K.S."/>
            <person name="Makela M.R."/>
            <person name="de Vries R.P."/>
        </authorList>
    </citation>
    <scope>NUCLEOTIDE SEQUENCE [LARGE SCALE GENOMIC DNA]</scope>
    <source>
        <strain evidence="1 2">CBS 464.89</strain>
    </source>
</reference>
<name>A0A4Q9Q369_9APHY</name>
<protein>
    <submittedName>
        <fullName evidence="1">Uncharacterized protein</fullName>
    </submittedName>
</protein>
<proteinExistence type="predicted"/>
<dbReference type="Proteomes" id="UP000292082">
    <property type="component" value="Unassembled WGS sequence"/>
</dbReference>
<sequence length="150" mass="17185">MHRRRHELPCESTGEQLAVYVRRANASVKRRIRGIKDTSRQANVTKGRTSMPRPSCAFITIVPHLLPRSDIWISRFYDSPRDSVLLVNKTKEEDASLNVATTNRSSQSDRERNAHVVGRLSCARFRIVRQEGWPRCVFQSELASVHSRAT</sequence>
<accession>A0A4Q9Q369</accession>
<dbReference type="AlphaFoldDB" id="A0A4Q9Q369"/>
<evidence type="ECO:0000313" key="2">
    <source>
        <dbReference type="Proteomes" id="UP000292082"/>
    </source>
</evidence>
<keyword evidence="2" id="KW-1185">Reference proteome</keyword>
<dbReference type="EMBL" id="ML145097">
    <property type="protein sequence ID" value="TBU61595.1"/>
    <property type="molecule type" value="Genomic_DNA"/>
</dbReference>
<evidence type="ECO:0000313" key="1">
    <source>
        <dbReference type="EMBL" id="TBU61595.1"/>
    </source>
</evidence>
<gene>
    <name evidence="1" type="ORF">BD310DRAFT_812775</name>
</gene>
<organism evidence="1 2">
    <name type="scientific">Dichomitus squalens</name>
    <dbReference type="NCBI Taxonomy" id="114155"/>
    <lineage>
        <taxon>Eukaryota</taxon>
        <taxon>Fungi</taxon>
        <taxon>Dikarya</taxon>
        <taxon>Basidiomycota</taxon>
        <taxon>Agaricomycotina</taxon>
        <taxon>Agaricomycetes</taxon>
        <taxon>Polyporales</taxon>
        <taxon>Polyporaceae</taxon>
        <taxon>Dichomitus</taxon>
    </lineage>
</organism>